<dbReference type="EMBL" id="JAELUQ010000009">
    <property type="protein sequence ID" value="KAG7408276.1"/>
    <property type="molecule type" value="Genomic_DNA"/>
</dbReference>
<proteinExistence type="predicted"/>
<organism evidence="1 2">
    <name type="scientific">Fusarium oxysporum f. sp. rapae</name>
    <dbReference type="NCBI Taxonomy" id="485398"/>
    <lineage>
        <taxon>Eukaryota</taxon>
        <taxon>Fungi</taxon>
        <taxon>Dikarya</taxon>
        <taxon>Ascomycota</taxon>
        <taxon>Pezizomycotina</taxon>
        <taxon>Sordariomycetes</taxon>
        <taxon>Hypocreomycetidae</taxon>
        <taxon>Hypocreales</taxon>
        <taxon>Nectriaceae</taxon>
        <taxon>Fusarium</taxon>
        <taxon>Fusarium oxysporum species complex</taxon>
    </lineage>
</organism>
<reference evidence="1" key="1">
    <citation type="submission" date="2021-04" db="EMBL/GenBank/DDBJ databases">
        <title>First draft genome resource for Brassicaceae pathogens Fusarium oxysporum f. sp. raphani and Fusarium oxysporum f. sp. rapae.</title>
        <authorList>
            <person name="Asai S."/>
        </authorList>
    </citation>
    <scope>NUCLEOTIDE SEQUENCE</scope>
    <source>
        <strain evidence="1">Tf1208</strain>
    </source>
</reference>
<evidence type="ECO:0000313" key="1">
    <source>
        <dbReference type="EMBL" id="KAG7408276.1"/>
    </source>
</evidence>
<name>A0A8J5U3V7_FUSOX</name>
<dbReference type="Proteomes" id="UP000694050">
    <property type="component" value="Unassembled WGS sequence"/>
</dbReference>
<evidence type="ECO:0000313" key="2">
    <source>
        <dbReference type="Proteomes" id="UP000694050"/>
    </source>
</evidence>
<dbReference type="AlphaFoldDB" id="A0A8J5U3V7"/>
<protein>
    <submittedName>
        <fullName evidence="1">Uncharacterized protein</fullName>
    </submittedName>
</protein>
<comment type="caution">
    <text evidence="1">The sequence shown here is derived from an EMBL/GenBank/DDBJ whole genome shotgun (WGS) entry which is preliminary data.</text>
</comment>
<sequence>MLPHITHDGYTEYDIPLALQNDIDAADTIAASAEAKRVPHDKDNLIIYRYPDDPENGTRKETFKKIVDLFYPMVADWPGKQDAQFEWKFHDIQKDKEEVSREAEEAGSVG</sequence>
<accession>A0A8J5U3V7</accession>
<gene>
    <name evidence="1" type="ORF">Forpe1208_v012033</name>
</gene>